<dbReference type="PANTHER" id="PTHR13887">
    <property type="entry name" value="GLUTATHIONE S-TRANSFERASE KAPPA"/>
    <property type="match status" value="1"/>
</dbReference>
<dbReference type="Proteomes" id="UP000094795">
    <property type="component" value="Unassembled WGS sequence"/>
</dbReference>
<accession>A0A1C1YT76</accession>
<dbReference type="GO" id="GO:0016491">
    <property type="term" value="F:oxidoreductase activity"/>
    <property type="evidence" value="ECO:0007669"/>
    <property type="project" value="UniProtKB-KW"/>
</dbReference>
<evidence type="ECO:0000313" key="8">
    <source>
        <dbReference type="Proteomes" id="UP000094795"/>
    </source>
</evidence>
<keyword evidence="4" id="KW-0676">Redox-active center</keyword>
<protein>
    <submittedName>
        <fullName evidence="7">Disulfide bond formation protein DsbA</fullName>
    </submittedName>
</protein>
<evidence type="ECO:0000256" key="4">
    <source>
        <dbReference type="ARBA" id="ARBA00023284"/>
    </source>
</evidence>
<evidence type="ECO:0000259" key="6">
    <source>
        <dbReference type="PROSITE" id="PS51352"/>
    </source>
</evidence>
<dbReference type="Gene3D" id="3.40.30.10">
    <property type="entry name" value="Glutaredoxin"/>
    <property type="match status" value="1"/>
</dbReference>
<dbReference type="CDD" id="cd03023">
    <property type="entry name" value="DsbA_Com1_like"/>
    <property type="match status" value="1"/>
</dbReference>
<dbReference type="SUPFAM" id="SSF52833">
    <property type="entry name" value="Thioredoxin-like"/>
    <property type="match status" value="1"/>
</dbReference>
<dbReference type="RefSeq" id="WP_066181362.1">
    <property type="nucleotide sequence ID" value="NZ_LQZT01000034.1"/>
</dbReference>
<dbReference type="PANTHER" id="PTHR13887:SF14">
    <property type="entry name" value="DISULFIDE BOND FORMATION PROTEIN D"/>
    <property type="match status" value="1"/>
</dbReference>
<dbReference type="AlphaFoldDB" id="A0A1C1YT76"/>
<organism evidence="7 8">
    <name type="scientific">Hoeflea olei</name>
    <dbReference type="NCBI Taxonomy" id="1480615"/>
    <lineage>
        <taxon>Bacteria</taxon>
        <taxon>Pseudomonadati</taxon>
        <taxon>Pseudomonadota</taxon>
        <taxon>Alphaproteobacteria</taxon>
        <taxon>Hyphomicrobiales</taxon>
        <taxon>Rhizobiaceae</taxon>
        <taxon>Hoeflea</taxon>
    </lineage>
</organism>
<evidence type="ECO:0000256" key="1">
    <source>
        <dbReference type="ARBA" id="ARBA00022729"/>
    </source>
</evidence>
<dbReference type="Pfam" id="PF01323">
    <property type="entry name" value="DSBA"/>
    <property type="match status" value="1"/>
</dbReference>
<dbReference type="EMBL" id="LQZT01000034">
    <property type="protein sequence ID" value="OCW56694.1"/>
    <property type="molecule type" value="Genomic_DNA"/>
</dbReference>
<dbReference type="Pfam" id="PF18312">
    <property type="entry name" value="ScsC_N"/>
    <property type="match status" value="1"/>
</dbReference>
<sequence length="254" mass="27301">MALRNRTGLVTALLVGLSTALPLPAAALDDTQKQEFGAFIREYLLANPELLEEMSQALEIKKQAESQQMAQAAITDHKDAIFHASEDAILGNPDGDVTVVEFFDYNCSFCKRALSDMTDLLKKDPNVRIVLKEFPILGPDSLAAHRVAMSLRKIAPERYADFHLALMGGDVRATEDRAIEVATGLGVDEAALKAGMEDPSIGASIRQTYELANALGISGTPSFVIGDEAVFGAVGEEALLEKIANMRECASTSC</sequence>
<gene>
    <name evidence="7" type="ORF">AWJ14_17345</name>
</gene>
<feature type="chain" id="PRO_5008656399" evidence="5">
    <location>
        <begin position="28"/>
        <end position="254"/>
    </location>
</feature>
<keyword evidence="8" id="KW-1185">Reference proteome</keyword>
<name>A0A1C1YT76_9HYPH</name>
<keyword evidence="2" id="KW-0560">Oxidoreductase</keyword>
<comment type="caution">
    <text evidence="7">The sequence shown here is derived from an EMBL/GenBank/DDBJ whole genome shotgun (WGS) entry which is preliminary data.</text>
</comment>
<dbReference type="InterPro" id="IPR001853">
    <property type="entry name" value="DSBA-like_thioredoxin_dom"/>
</dbReference>
<evidence type="ECO:0000256" key="3">
    <source>
        <dbReference type="ARBA" id="ARBA00023157"/>
    </source>
</evidence>
<reference evidence="7 8" key="1">
    <citation type="submission" date="2015-12" db="EMBL/GenBank/DDBJ databases">
        <authorList>
            <person name="Shamseldin A."/>
            <person name="Moawad H."/>
            <person name="Abd El-Rahim W.M."/>
            <person name="Sadowsky M.J."/>
        </authorList>
    </citation>
    <scope>NUCLEOTIDE SEQUENCE [LARGE SCALE GENOMIC DNA]</scope>
    <source>
        <strain evidence="7 8">JC234</strain>
    </source>
</reference>
<dbReference type="InterPro" id="IPR041205">
    <property type="entry name" value="ScsC_N"/>
</dbReference>
<evidence type="ECO:0000256" key="2">
    <source>
        <dbReference type="ARBA" id="ARBA00023002"/>
    </source>
</evidence>
<dbReference type="PROSITE" id="PS51352">
    <property type="entry name" value="THIOREDOXIN_2"/>
    <property type="match status" value="1"/>
</dbReference>
<keyword evidence="1 5" id="KW-0732">Signal</keyword>
<evidence type="ECO:0000313" key="7">
    <source>
        <dbReference type="EMBL" id="OCW56694.1"/>
    </source>
</evidence>
<dbReference type="InterPro" id="IPR036249">
    <property type="entry name" value="Thioredoxin-like_sf"/>
</dbReference>
<dbReference type="InterPro" id="IPR013766">
    <property type="entry name" value="Thioredoxin_domain"/>
</dbReference>
<keyword evidence="3" id="KW-1015">Disulfide bond</keyword>
<dbReference type="OrthoDB" id="9780147at2"/>
<proteinExistence type="predicted"/>
<feature type="signal peptide" evidence="5">
    <location>
        <begin position="1"/>
        <end position="27"/>
    </location>
</feature>
<evidence type="ECO:0000256" key="5">
    <source>
        <dbReference type="SAM" id="SignalP"/>
    </source>
</evidence>
<feature type="domain" description="Thioredoxin" evidence="6">
    <location>
        <begin position="17"/>
        <end position="248"/>
    </location>
</feature>
<dbReference type="STRING" id="1480615.AWJ14_17345"/>